<dbReference type="Proteomes" id="UP000830395">
    <property type="component" value="Chromosome 10"/>
</dbReference>
<keyword evidence="2" id="KW-1185">Reference proteome</keyword>
<dbReference type="EMBL" id="CM040984">
    <property type="protein sequence ID" value="MCJ8736861.1"/>
    <property type="molecule type" value="Genomic_DNA"/>
</dbReference>
<organism evidence="1 2">
    <name type="scientific">Pangasius djambal</name>
    <dbReference type="NCBI Taxonomy" id="1691987"/>
    <lineage>
        <taxon>Eukaryota</taxon>
        <taxon>Metazoa</taxon>
        <taxon>Chordata</taxon>
        <taxon>Craniata</taxon>
        <taxon>Vertebrata</taxon>
        <taxon>Euteleostomi</taxon>
        <taxon>Actinopterygii</taxon>
        <taxon>Neopterygii</taxon>
        <taxon>Teleostei</taxon>
        <taxon>Ostariophysi</taxon>
        <taxon>Siluriformes</taxon>
        <taxon>Pangasiidae</taxon>
        <taxon>Pangasius</taxon>
    </lineage>
</organism>
<name>A0ACC5YPJ6_9TELE</name>
<protein>
    <submittedName>
        <fullName evidence="1">Uncharacterized protein</fullName>
    </submittedName>
</protein>
<evidence type="ECO:0000313" key="2">
    <source>
        <dbReference type="Proteomes" id="UP000830395"/>
    </source>
</evidence>
<gene>
    <name evidence="1" type="ORF">PDJAM_G00017350</name>
</gene>
<sequence length="1701" mass="189527">MGKTQTCILCEIVYNSKQEMDEHMRSMLHHRELENLKGRDCGHECRACGVSVLSLTEYADHISSSMHKQRVEAHDQQISKADRDEEYFDKEMVELIEKRKEFIRQEEAALRRAREEQETMRKWQEIKEQWHNHRQWRNQQGSSWGPRFSNFPVSTRSGLNTNSQEPRRGPEYDRDNWNRRQIRSATWHAEGPPDLQRWESLDGRGGSLNSRGNYWGGRQGTYAGCSPQQRNQSSWSNKEGNRGNFERQNDLHWQRSKANHCAASSRTHHHQKPQHSTESQKKFYQRQEGCGENDPGKGKGKSDKTHRWAPYPPALLGEPLSQSDLQPASDKVNFVSAELSNEKGLTASTQCLEGRSQTDFGGSLLESSKPQQEYEKEYRKQSNCPNKRNESSGKTQRLSRTSSPSSSLPLATQRFERPTKLSEKRVIANTGSVINLSRTSSQDSVNSKASKHSPSGSQSPLVVSIGQEQEHLLSEMLRKAKETLLNKQTSVEKSATEDDLKGAELHIQEDELIEGSKLNSTKEDCRSNRKSDEHHGRRKEEEHNERRKEWQALRTEIAVQSGCSKKDINLLSLQSLQVSTSTMDREDEEECAEREEDLVRDQGMQAMDEGIISDSEGSRTNHSLTTAGCSVPTLRKLALPAGLKRDLNRHIGSKGKGVAYEPNLNIARRFRNVSGTRESEKDNGLKPTLRQLISSSASRRNVNWDQVYQEIHRKKQEQGKGLPRFGIEMVPSEPEGASHIEDDGPLCEGFQWDSVADYRPVTIFSRKRSMSESSVVTHGTAASCSLLRAAEPPSVMNLQDSAKLQAVHSPMEEDCDDQRDSEGIAQAKEHMKEMEVQKPVQDTEPVDGESSCLSSAELNGGKKRRAVGDVASPEIANSERKNKRLKVKPKKGKCMVISERSQLDELLAVSLREEELNRSLQTVDNSLIQARAALQSAYMEVQRLLMVKQQVTTEMSSLRTKRIEILHGLQGCSDSPPRTRNCDENLTTAPILPLPSLALPEHTVKPSNPATTSSILSPSPASSPPVFAIKQERLSPVTVTPAQEPTDSLLSGPHSTTPEQSAAAAAPETGVEPVSLDATLKCNLNVKPCQKNIQCAQDHKLQLSNAHQAHLASQEHTLDLPSSPNSVSPSLNPVSPKCSPPHNSPEAKAGKRVRKLKKKRVLRNAQGSKQPDISDSELDAREPSRPVRKLRPRRRTSGSCSSPPAAAEEKEESMELTGAPDPPETKGRTLTPAGKETQDSDSSELEMVELPQPVPTEVVNLDSSDPDEEERIPPQVSMECATEMTQTQNLACNEVTSTSEIDTSSVVTSCKSAKNVTLAVMKESKASSDVSSDAAEEEMPTEGSFEGHQEAVNGMQIHNGLLYTCSGDRTVRAFNLMSRKCVAVFDGHSSKVNCLVVSSGPGLPQRLYSGSSDQTIRCYNIKTRECVQQLSLPDRVLCLHNRWKVLYAGLANGSVVTFSLKNNKQLDVFECHGPRAVSCLATAQEGARRVLLVGSYDTTISVRDAKSGLLLRTLEGHTKTVLCMKVVNDLVFSGSSDQSVHAHNIHTGELVRIYKGHSHAVTVVAILGKVMVTACLDKLVRVYELQSHDRLQVYGGHSDMVMCMVIHKSMIYTGCYNGSVQAVRLNLIQNYRCWWHGCSLIFGVMEHLQQHLLNDHTSHTQQTLKCRWRNCDSFFNSRNGFKQAVQAHMQKHAEEDSKLES</sequence>
<evidence type="ECO:0000313" key="1">
    <source>
        <dbReference type="EMBL" id="MCJ8736861.1"/>
    </source>
</evidence>
<proteinExistence type="predicted"/>
<reference evidence="1" key="1">
    <citation type="submission" date="2020-02" db="EMBL/GenBank/DDBJ databases">
        <title>Genome sequencing of the panga catfish, Pangasius djambal.</title>
        <authorList>
            <person name="Wen M."/>
            <person name="Zahm M."/>
            <person name="Roques C."/>
            <person name="Cabau C."/>
            <person name="Klopp C."/>
            <person name="Donnadieu C."/>
            <person name="Jouanno E."/>
            <person name="Avarre J.-C."/>
            <person name="Campet M."/>
            <person name="Ha T."/>
            <person name="Dugue R."/>
            <person name="Lampietro C."/>
            <person name="Louis A."/>
            <person name="Herpin A."/>
            <person name="Echchiki A."/>
            <person name="Berthelot C."/>
            <person name="Parey E."/>
            <person name="Roest-Crollius H."/>
            <person name="Braasch I."/>
            <person name="Postlethwait J.H."/>
            <person name="Bobe J."/>
            <person name="Montfort J."/>
            <person name="Bouchez O."/>
            <person name="Begum T."/>
            <person name="Schartl M."/>
            <person name="Gustiano R."/>
            <person name="Guiguen Y."/>
        </authorList>
    </citation>
    <scope>NUCLEOTIDE SEQUENCE</scope>
    <source>
        <strain evidence="1">Pdj_M5554</strain>
    </source>
</reference>
<accession>A0ACC5YPJ6</accession>
<comment type="caution">
    <text evidence="1">The sequence shown here is derived from an EMBL/GenBank/DDBJ whole genome shotgun (WGS) entry which is preliminary data.</text>
</comment>